<dbReference type="Gene3D" id="3.40.605.10">
    <property type="entry name" value="Aldehyde Dehydrogenase, Chain A, domain 1"/>
    <property type="match status" value="1"/>
</dbReference>
<evidence type="ECO:0000313" key="5">
    <source>
        <dbReference type="EMBL" id="WLF44730.1"/>
    </source>
</evidence>
<dbReference type="SUPFAM" id="SSF53720">
    <property type="entry name" value="ALDH-like"/>
    <property type="match status" value="1"/>
</dbReference>
<dbReference type="GO" id="GO:0016620">
    <property type="term" value="F:oxidoreductase activity, acting on the aldehyde or oxo group of donors, NAD or NADP as acceptor"/>
    <property type="evidence" value="ECO:0007669"/>
    <property type="project" value="InterPro"/>
</dbReference>
<sequence>MMINYDHWISGKATAPSSGAFIDSTSPVDGRLVARIASGTESDVACAVAAAHDAGHAWCERRPMERGQLLMALGRAIRERADRFIELESAETGKPAWQAELEVEGAAQYCEFYGGLVNIEQGSVLDAGPGTHAFTRREPFGVVGVITPWNSPLNQCLRSSVPALAVGNTVVVKPSEFTSTSTLTVAQLATEIGLDDGVFNVVTGTGSAVGQSLVSHEKVRRVSFTGSVRAGREVGRIAAERIIPVSLELGGKGANLVFADADIDKAVDGSLMAFAYNTGQVCSAGTRLLVERTVHDRVVDALAAKTPSMSNKLGPLTTSAQRDKVAHYLEVAASEGARAVVGGTPGSGNFIEPTIYTGVTNDMRIAREEVFGPVLAVIPFDNQDEAVALANDSDYGLSAGIWTRDISRAHRVAEQLEAGQVYINAWRSSLIETPFGGYKNSGYGREKGLQALHEYTQLKSVIVTYSR</sequence>
<name>A0AAX3Y948_RHOOP</name>
<dbReference type="InterPro" id="IPR015590">
    <property type="entry name" value="Aldehyde_DH_dom"/>
</dbReference>
<dbReference type="EMBL" id="CP130953">
    <property type="protein sequence ID" value="WLF44730.1"/>
    <property type="molecule type" value="Genomic_DNA"/>
</dbReference>
<dbReference type="PROSITE" id="PS00070">
    <property type="entry name" value="ALDEHYDE_DEHYDR_CYS"/>
    <property type="match status" value="1"/>
</dbReference>
<dbReference type="Pfam" id="PF00171">
    <property type="entry name" value="Aldedh"/>
    <property type="match status" value="1"/>
</dbReference>
<protein>
    <submittedName>
        <fullName evidence="5">Aldehyde dehydrogenase family protein</fullName>
        <ecNumber evidence="5">1.2.1.-</ecNumber>
    </submittedName>
</protein>
<dbReference type="InterPro" id="IPR016162">
    <property type="entry name" value="Ald_DH_N"/>
</dbReference>
<keyword evidence="2 5" id="KW-0560">Oxidoreductase</keyword>
<dbReference type="InterPro" id="IPR016161">
    <property type="entry name" value="Ald_DH/histidinol_DH"/>
</dbReference>
<feature type="domain" description="Aldehyde dehydrogenase" evidence="3">
    <location>
        <begin position="20"/>
        <end position="461"/>
    </location>
</feature>
<evidence type="ECO:0000313" key="4">
    <source>
        <dbReference type="EMBL" id="MCZ4586269.1"/>
    </source>
</evidence>
<evidence type="ECO:0000313" key="6">
    <source>
        <dbReference type="Proteomes" id="UP001066327"/>
    </source>
</evidence>
<dbReference type="Gene3D" id="3.40.309.10">
    <property type="entry name" value="Aldehyde Dehydrogenase, Chain A, domain 2"/>
    <property type="match status" value="1"/>
</dbReference>
<reference evidence="5" key="2">
    <citation type="submission" date="2023-07" db="EMBL/GenBank/DDBJ databases">
        <title>Genomic analysis of Rhodococcus opacus VOC-14 with glycol ethers degradation activity.</title>
        <authorList>
            <person name="Narkevich D.A."/>
            <person name="Hlushen A.M."/>
            <person name="Akhremchuk A.E."/>
            <person name="Sikolenko M.A."/>
            <person name="Valentovich L.N."/>
        </authorList>
    </citation>
    <scope>NUCLEOTIDE SEQUENCE</scope>
    <source>
        <strain evidence="5">VOC-14</strain>
    </source>
</reference>
<keyword evidence="6" id="KW-1185">Reference proteome</keyword>
<dbReference type="EC" id="1.2.1.-" evidence="5"/>
<evidence type="ECO:0000256" key="1">
    <source>
        <dbReference type="ARBA" id="ARBA00009986"/>
    </source>
</evidence>
<evidence type="ECO:0000256" key="2">
    <source>
        <dbReference type="ARBA" id="ARBA00023002"/>
    </source>
</evidence>
<dbReference type="InterPro" id="IPR016160">
    <property type="entry name" value="Ald_DH_CS_CYS"/>
</dbReference>
<dbReference type="Proteomes" id="UP001066327">
    <property type="component" value="Unassembled WGS sequence"/>
</dbReference>
<dbReference type="PANTHER" id="PTHR11699">
    <property type="entry name" value="ALDEHYDE DEHYDROGENASE-RELATED"/>
    <property type="match status" value="1"/>
</dbReference>
<gene>
    <name evidence="4" type="ORF">O4328_21705</name>
    <name evidence="5" type="ORF">Q5707_22645</name>
</gene>
<evidence type="ECO:0000313" key="7">
    <source>
        <dbReference type="Proteomes" id="UP001231166"/>
    </source>
</evidence>
<organism evidence="5 7">
    <name type="scientific">Rhodococcus opacus</name>
    <name type="common">Nocardia opaca</name>
    <dbReference type="NCBI Taxonomy" id="37919"/>
    <lineage>
        <taxon>Bacteria</taxon>
        <taxon>Bacillati</taxon>
        <taxon>Actinomycetota</taxon>
        <taxon>Actinomycetes</taxon>
        <taxon>Mycobacteriales</taxon>
        <taxon>Nocardiaceae</taxon>
        <taxon>Rhodococcus</taxon>
    </lineage>
</organism>
<dbReference type="RefSeq" id="WP_269591622.1">
    <property type="nucleotide sequence ID" value="NZ_CP130953.1"/>
</dbReference>
<dbReference type="FunFam" id="3.40.605.10:FF:000007">
    <property type="entry name" value="NAD/NADP-dependent betaine aldehyde dehydrogenase"/>
    <property type="match status" value="1"/>
</dbReference>
<dbReference type="EMBL" id="JAPWIS010000011">
    <property type="protein sequence ID" value="MCZ4586269.1"/>
    <property type="molecule type" value="Genomic_DNA"/>
</dbReference>
<evidence type="ECO:0000259" key="3">
    <source>
        <dbReference type="Pfam" id="PF00171"/>
    </source>
</evidence>
<dbReference type="FunFam" id="3.40.309.10:FF:000012">
    <property type="entry name" value="Betaine aldehyde dehydrogenase"/>
    <property type="match status" value="1"/>
</dbReference>
<proteinExistence type="inferred from homology"/>
<comment type="similarity">
    <text evidence="1">Belongs to the aldehyde dehydrogenase family.</text>
</comment>
<dbReference type="AlphaFoldDB" id="A0AAX3Y948"/>
<reference evidence="4" key="1">
    <citation type="submission" date="2022-12" db="EMBL/GenBank/DDBJ databases">
        <authorList>
            <person name="Krivoruchko A.V."/>
            <person name="Elkin A."/>
        </authorList>
    </citation>
    <scope>NUCLEOTIDE SEQUENCE</scope>
    <source>
        <strain evidence="4">IEGM 249</strain>
    </source>
</reference>
<accession>A0AAX3Y948</accession>
<dbReference type="InterPro" id="IPR016163">
    <property type="entry name" value="Ald_DH_C"/>
</dbReference>
<dbReference type="Proteomes" id="UP001231166">
    <property type="component" value="Chromosome"/>
</dbReference>